<protein>
    <submittedName>
        <fullName evidence="1">Tail completion protein</fullName>
    </submittedName>
</protein>
<dbReference type="EMBL" id="BK015995">
    <property type="protein sequence ID" value="DAF88779.1"/>
    <property type="molecule type" value="Genomic_DNA"/>
</dbReference>
<dbReference type="InterPro" id="IPR049254">
    <property type="entry name" value="Phage_tail_terminator"/>
</dbReference>
<dbReference type="Pfam" id="PF20765">
    <property type="entry name" value="Phage_tail_terminator_8"/>
    <property type="match status" value="1"/>
</dbReference>
<accession>A0A8S5U2V0</accession>
<evidence type="ECO:0000313" key="1">
    <source>
        <dbReference type="EMBL" id="DAF88779.1"/>
    </source>
</evidence>
<proteinExistence type="predicted"/>
<organism evidence="1">
    <name type="scientific">Myoviridae sp. ctQdF5</name>
    <dbReference type="NCBI Taxonomy" id="2825101"/>
    <lineage>
        <taxon>Viruses</taxon>
        <taxon>Duplodnaviria</taxon>
        <taxon>Heunggongvirae</taxon>
        <taxon>Uroviricota</taxon>
        <taxon>Caudoviricetes</taxon>
    </lineage>
</organism>
<sequence length="145" mass="16344">MLSLNDIKKALTGLLNDVKSGINIFCEDIEQIDMLGTDVFPLLYIQLIQLSSSITLDGKSRNRVILVDITFMEKSKSSNETMYDVAELITTKVGIGFKVKDRFLKIFSVGTNIADDTLHVTFNLDFYDDLMINSDETDLYESISL</sequence>
<name>A0A8S5U2V0_9CAUD</name>
<reference evidence="1" key="1">
    <citation type="journal article" date="2021" name="Proc. Natl. Acad. Sci. U.S.A.">
        <title>A Catalog of Tens of Thousands of Viruses from Human Metagenomes Reveals Hidden Associations with Chronic Diseases.</title>
        <authorList>
            <person name="Tisza M.J."/>
            <person name="Buck C.B."/>
        </authorList>
    </citation>
    <scope>NUCLEOTIDE SEQUENCE</scope>
    <source>
        <strain evidence="1">CtQdF5</strain>
    </source>
</reference>